<proteinExistence type="predicted"/>
<dbReference type="EMBL" id="KV748273">
    <property type="protein sequence ID" value="OCK87047.1"/>
    <property type="molecule type" value="Genomic_DNA"/>
</dbReference>
<keyword evidence="2" id="KW-1185">Reference proteome</keyword>
<reference evidence="1 2" key="1">
    <citation type="journal article" date="2016" name="Nat. Commun.">
        <title>Ectomycorrhizal ecology is imprinted in the genome of the dominant symbiotic fungus Cenococcum geophilum.</title>
        <authorList>
            <consortium name="DOE Joint Genome Institute"/>
            <person name="Peter M."/>
            <person name="Kohler A."/>
            <person name="Ohm R.A."/>
            <person name="Kuo A."/>
            <person name="Krutzmann J."/>
            <person name="Morin E."/>
            <person name="Arend M."/>
            <person name="Barry K.W."/>
            <person name="Binder M."/>
            <person name="Choi C."/>
            <person name="Clum A."/>
            <person name="Copeland A."/>
            <person name="Grisel N."/>
            <person name="Haridas S."/>
            <person name="Kipfer T."/>
            <person name="LaButti K."/>
            <person name="Lindquist E."/>
            <person name="Lipzen A."/>
            <person name="Maire R."/>
            <person name="Meier B."/>
            <person name="Mihaltcheva S."/>
            <person name="Molinier V."/>
            <person name="Murat C."/>
            <person name="Poggeler S."/>
            <person name="Quandt C.A."/>
            <person name="Sperisen C."/>
            <person name="Tritt A."/>
            <person name="Tisserant E."/>
            <person name="Crous P.W."/>
            <person name="Henrissat B."/>
            <person name="Nehls U."/>
            <person name="Egli S."/>
            <person name="Spatafora J.W."/>
            <person name="Grigoriev I.V."/>
            <person name="Martin F.M."/>
        </authorList>
    </citation>
    <scope>NUCLEOTIDE SEQUENCE [LARGE SCALE GENOMIC DNA]</scope>
    <source>
        <strain evidence="1 2">1.58</strain>
    </source>
</reference>
<sequence>MSVMRYDLNFVFCLSNISRHPPDSISGPCLLDQSLVHILVVCLFVSLTVSLERWLLTSYMFLCYFMILCSSTRGKLGNGSNTGIKVSLDFLLLSFIRHCLSLLGYFIIDHRPGLFHSGSYLSIDMLRVRRQKVKHHQKRLAGQPEAEGGLCFAVAHGSLSLSVSVEFFMVFALIS</sequence>
<evidence type="ECO:0000313" key="1">
    <source>
        <dbReference type="EMBL" id="OCK87047.1"/>
    </source>
</evidence>
<dbReference type="Proteomes" id="UP000250078">
    <property type="component" value="Unassembled WGS sequence"/>
</dbReference>
<protein>
    <submittedName>
        <fullName evidence="1">Uncharacterized protein</fullName>
    </submittedName>
</protein>
<accession>A0ACC8ELN0</accession>
<organism evidence="1 2">
    <name type="scientific">Cenococcum geophilum 1.58</name>
    <dbReference type="NCBI Taxonomy" id="794803"/>
    <lineage>
        <taxon>Eukaryota</taxon>
        <taxon>Fungi</taxon>
        <taxon>Dikarya</taxon>
        <taxon>Ascomycota</taxon>
        <taxon>Pezizomycotina</taxon>
        <taxon>Dothideomycetes</taxon>
        <taxon>Pleosporomycetidae</taxon>
        <taxon>Gloniales</taxon>
        <taxon>Gloniaceae</taxon>
        <taxon>Cenococcum</taxon>
    </lineage>
</organism>
<gene>
    <name evidence="1" type="ORF">K441DRAFT_377438</name>
</gene>
<name>A0ACC8ELN0_9PEZI</name>
<evidence type="ECO:0000313" key="2">
    <source>
        <dbReference type="Proteomes" id="UP000250078"/>
    </source>
</evidence>